<dbReference type="PANTHER" id="PTHR12220">
    <property type="entry name" value="50S/60S RIBOSOMAL PROTEIN L16"/>
    <property type="match status" value="1"/>
</dbReference>
<keyword evidence="2 4" id="KW-0689">Ribosomal protein</keyword>
<dbReference type="PANTHER" id="PTHR12220:SF13">
    <property type="entry name" value="LARGE RIBOSOMAL SUBUNIT PROTEIN UL16M"/>
    <property type="match status" value="1"/>
</dbReference>
<dbReference type="AlphaFoldDB" id="A0A5C1H7Y2"/>
<reference evidence="4" key="1">
    <citation type="journal article" date="2019" name="Genome Biol. Evol.">
        <title>Nephromyces represents a diverse and novel lineage of the Apicomplexa that has retained apicoplasts.</title>
        <authorList>
            <person name="Munoz-Gomez S.A."/>
            <person name="Durnin K."/>
            <person name="Eme L."/>
            <person name="Paight C."/>
            <person name="Lane C.E."/>
            <person name="Saffo M.B."/>
            <person name="Slamovits C.H."/>
        </authorList>
    </citation>
    <scope>NUCLEOTIDE SEQUENCE</scope>
    <source>
        <strain evidence="4">654</strain>
    </source>
</reference>
<evidence type="ECO:0000256" key="2">
    <source>
        <dbReference type="ARBA" id="ARBA00022980"/>
    </source>
</evidence>
<sequence length="129" mass="15173">MIKNNYLHFKKIKSYPKNIKLSFGNWAFQATSNSLFEMKHINIIKTSFSKYFKTLHNLYFKINLNTIKTSKSNESRMGAGKGKTFISVSKIKKYMIVFELRTQSTELVFKFFKDISYKLPSKGIIIYQT</sequence>
<accession>A0A5C1H7Y2</accession>
<dbReference type="EMBL" id="MK573205">
    <property type="protein sequence ID" value="QEM01742.1"/>
    <property type="molecule type" value="Genomic_DNA"/>
</dbReference>
<evidence type="ECO:0000313" key="4">
    <source>
        <dbReference type="EMBL" id="QEM01742.1"/>
    </source>
</evidence>
<organism evidence="4">
    <name type="scientific">Nephromyces sp. ex Molgula occidentalis</name>
    <dbReference type="NCBI Taxonomy" id="2544991"/>
    <lineage>
        <taxon>Eukaryota</taxon>
        <taxon>Sar</taxon>
        <taxon>Alveolata</taxon>
        <taxon>Apicomplexa</taxon>
        <taxon>Aconoidasida</taxon>
        <taxon>Nephromycida</taxon>
        <taxon>Nephromyces</taxon>
    </lineage>
</organism>
<dbReference type="GO" id="GO:0019843">
    <property type="term" value="F:rRNA binding"/>
    <property type="evidence" value="ECO:0007669"/>
    <property type="project" value="InterPro"/>
</dbReference>
<gene>
    <name evidence="4" type="primary">rpl16</name>
</gene>
<dbReference type="Gene3D" id="3.90.1170.10">
    <property type="entry name" value="Ribosomal protein L10e/L16"/>
    <property type="match status" value="1"/>
</dbReference>
<name>A0A5C1H7Y2_9APIC</name>
<dbReference type="GO" id="GO:0032543">
    <property type="term" value="P:mitochondrial translation"/>
    <property type="evidence" value="ECO:0007669"/>
    <property type="project" value="TreeGrafter"/>
</dbReference>
<dbReference type="Pfam" id="PF00252">
    <property type="entry name" value="Ribosomal_L16"/>
    <property type="match status" value="1"/>
</dbReference>
<keyword evidence="3" id="KW-0687">Ribonucleoprotein</keyword>
<dbReference type="GO" id="GO:0005762">
    <property type="term" value="C:mitochondrial large ribosomal subunit"/>
    <property type="evidence" value="ECO:0007669"/>
    <property type="project" value="TreeGrafter"/>
</dbReference>
<dbReference type="InterPro" id="IPR047873">
    <property type="entry name" value="Ribosomal_uL16"/>
</dbReference>
<proteinExistence type="inferred from homology"/>
<dbReference type="InterPro" id="IPR000114">
    <property type="entry name" value="Ribosomal_uL16_bact-type"/>
</dbReference>
<dbReference type="SUPFAM" id="SSF54686">
    <property type="entry name" value="Ribosomal protein L16p/L10e"/>
    <property type="match status" value="1"/>
</dbReference>
<dbReference type="CDD" id="cd01433">
    <property type="entry name" value="Ribosomal_L16_L10e"/>
    <property type="match status" value="1"/>
</dbReference>
<dbReference type="InterPro" id="IPR016180">
    <property type="entry name" value="Ribosomal_uL16_dom"/>
</dbReference>
<protein>
    <submittedName>
        <fullName evidence="4">50S ribosomal protein L16</fullName>
    </submittedName>
</protein>
<dbReference type="InterPro" id="IPR036920">
    <property type="entry name" value="Ribosomal_uL16_sf"/>
</dbReference>
<evidence type="ECO:0000256" key="1">
    <source>
        <dbReference type="ARBA" id="ARBA00008931"/>
    </source>
</evidence>
<evidence type="ECO:0000256" key="3">
    <source>
        <dbReference type="ARBA" id="ARBA00023274"/>
    </source>
</evidence>
<dbReference type="GO" id="GO:0003735">
    <property type="term" value="F:structural constituent of ribosome"/>
    <property type="evidence" value="ECO:0007669"/>
    <property type="project" value="InterPro"/>
</dbReference>
<comment type="similarity">
    <text evidence="1">Belongs to the universal ribosomal protein uL16 family.</text>
</comment>